<dbReference type="Proteomes" id="UP001187531">
    <property type="component" value="Unassembled WGS sequence"/>
</dbReference>
<proteinExistence type="predicted"/>
<evidence type="ECO:0000313" key="2">
    <source>
        <dbReference type="EMBL" id="KAK2727586.1"/>
    </source>
</evidence>
<evidence type="ECO:0000313" key="3">
    <source>
        <dbReference type="Proteomes" id="UP001187531"/>
    </source>
</evidence>
<sequence>MECPEILKLKNSVEKLTKLVTFLCSILLHEKDTDETNKELIRDMVDELSSDEDPSDVIMSTSESEDKEGVGNACKKAKLGNKVKEKEKILSNLILGLQSDLVLLQETFLTAEK</sequence>
<name>A0AA88LL17_ARTSF</name>
<feature type="region of interest" description="Disordered" evidence="1">
    <location>
        <begin position="46"/>
        <end position="71"/>
    </location>
</feature>
<accession>A0AA88LL17</accession>
<protein>
    <submittedName>
        <fullName evidence="2">Uncharacterized protein</fullName>
    </submittedName>
</protein>
<organism evidence="2 3">
    <name type="scientific">Artemia franciscana</name>
    <name type="common">Brine shrimp</name>
    <name type="synonym">Artemia sanfranciscana</name>
    <dbReference type="NCBI Taxonomy" id="6661"/>
    <lineage>
        <taxon>Eukaryota</taxon>
        <taxon>Metazoa</taxon>
        <taxon>Ecdysozoa</taxon>
        <taxon>Arthropoda</taxon>
        <taxon>Crustacea</taxon>
        <taxon>Branchiopoda</taxon>
        <taxon>Anostraca</taxon>
        <taxon>Artemiidae</taxon>
        <taxon>Artemia</taxon>
    </lineage>
</organism>
<feature type="compositionally biased region" description="Acidic residues" evidence="1">
    <location>
        <begin position="46"/>
        <end position="55"/>
    </location>
</feature>
<dbReference type="EMBL" id="JAVRJZ010000001">
    <property type="protein sequence ID" value="KAK2727586.1"/>
    <property type="molecule type" value="Genomic_DNA"/>
</dbReference>
<reference evidence="2" key="1">
    <citation type="submission" date="2023-07" db="EMBL/GenBank/DDBJ databases">
        <title>Chromosome-level genome assembly of Artemia franciscana.</title>
        <authorList>
            <person name="Jo E."/>
        </authorList>
    </citation>
    <scope>NUCLEOTIDE SEQUENCE</scope>
    <source>
        <tissue evidence="2">Whole body</tissue>
    </source>
</reference>
<gene>
    <name evidence="2" type="ORF">QYM36_008162</name>
</gene>
<comment type="caution">
    <text evidence="2">The sequence shown here is derived from an EMBL/GenBank/DDBJ whole genome shotgun (WGS) entry which is preliminary data.</text>
</comment>
<keyword evidence="3" id="KW-1185">Reference proteome</keyword>
<dbReference type="AlphaFoldDB" id="A0AA88LL17"/>
<evidence type="ECO:0000256" key="1">
    <source>
        <dbReference type="SAM" id="MobiDB-lite"/>
    </source>
</evidence>